<dbReference type="GeneID" id="117566594"/>
<feature type="region of interest" description="Disordered" evidence="1">
    <location>
        <begin position="150"/>
        <end position="175"/>
    </location>
</feature>
<feature type="compositionally biased region" description="Acidic residues" evidence="1">
    <location>
        <begin position="91"/>
        <end position="104"/>
    </location>
</feature>
<feature type="region of interest" description="Disordered" evidence="1">
    <location>
        <begin position="85"/>
        <end position="113"/>
    </location>
</feature>
<dbReference type="AlphaFoldDB" id="A0A6P8XXA3"/>
<gene>
    <name evidence="4" type="primary">LOC117566594</name>
</gene>
<dbReference type="Proteomes" id="UP000515160">
    <property type="component" value="Chromosome 3"/>
</dbReference>
<dbReference type="PANTHER" id="PTHR12243:SF64">
    <property type="entry name" value="DORSAL INTERACTING PROTEIN 3-RELATED"/>
    <property type="match status" value="1"/>
</dbReference>
<feature type="compositionally biased region" description="Polar residues" evidence="1">
    <location>
        <begin position="150"/>
        <end position="160"/>
    </location>
</feature>
<dbReference type="OrthoDB" id="6159213at2759"/>
<reference evidence="4" key="1">
    <citation type="submission" date="2025-08" db="UniProtKB">
        <authorList>
            <consortium name="RefSeq"/>
        </authorList>
    </citation>
    <scope>IDENTIFICATION</scope>
    <source>
        <strain evidence="4">15112-1751.03</strain>
        <tissue evidence="4">Whole Adult</tissue>
    </source>
</reference>
<dbReference type="GO" id="GO:0005667">
    <property type="term" value="C:transcription regulator complex"/>
    <property type="evidence" value="ECO:0007669"/>
    <property type="project" value="TreeGrafter"/>
</dbReference>
<dbReference type="InterPro" id="IPR006578">
    <property type="entry name" value="MADF-dom"/>
</dbReference>
<sequence length="175" mass="20346">MDVNSLINHVKQRPALWDASHPGHAKREELRNQWLGVAEAMEANVELCRRKWQSLRSSCRRWQSRANSSSRTQWQYAEAMSFLGGHRADEVPDFEENLEPEQEQQEQAQEHERDADADFMMSFVPKMKKLGSVQNANFCMMVSEAWLRNLQQPPMPQSQQAKREQETNPVSSSNM</sequence>
<evidence type="ECO:0000256" key="1">
    <source>
        <dbReference type="SAM" id="MobiDB-lite"/>
    </source>
</evidence>
<organism evidence="3 4">
    <name type="scientific">Drosophila albomicans</name>
    <name type="common">Fruit fly</name>
    <dbReference type="NCBI Taxonomy" id="7291"/>
    <lineage>
        <taxon>Eukaryota</taxon>
        <taxon>Metazoa</taxon>
        <taxon>Ecdysozoa</taxon>
        <taxon>Arthropoda</taxon>
        <taxon>Hexapoda</taxon>
        <taxon>Insecta</taxon>
        <taxon>Pterygota</taxon>
        <taxon>Neoptera</taxon>
        <taxon>Endopterygota</taxon>
        <taxon>Diptera</taxon>
        <taxon>Brachycera</taxon>
        <taxon>Muscomorpha</taxon>
        <taxon>Ephydroidea</taxon>
        <taxon>Drosophilidae</taxon>
        <taxon>Drosophila</taxon>
    </lineage>
</organism>
<evidence type="ECO:0000259" key="2">
    <source>
        <dbReference type="PROSITE" id="PS51029"/>
    </source>
</evidence>
<dbReference type="GO" id="GO:0006357">
    <property type="term" value="P:regulation of transcription by RNA polymerase II"/>
    <property type="evidence" value="ECO:0007669"/>
    <property type="project" value="TreeGrafter"/>
</dbReference>
<dbReference type="PROSITE" id="PS51029">
    <property type="entry name" value="MADF"/>
    <property type="match status" value="1"/>
</dbReference>
<name>A0A6P8XXA3_DROAB</name>
<protein>
    <submittedName>
        <fullName evidence="4">Uncharacterized protein LOC117566594</fullName>
    </submittedName>
</protein>
<dbReference type="Pfam" id="PF10545">
    <property type="entry name" value="MADF_DNA_bdg"/>
    <property type="match status" value="1"/>
</dbReference>
<evidence type="ECO:0000313" key="4">
    <source>
        <dbReference type="RefSeq" id="XP_034102027.1"/>
    </source>
</evidence>
<evidence type="ECO:0000313" key="3">
    <source>
        <dbReference type="Proteomes" id="UP000515160"/>
    </source>
</evidence>
<proteinExistence type="predicted"/>
<dbReference type="InterPro" id="IPR039353">
    <property type="entry name" value="TF_Adf1"/>
</dbReference>
<dbReference type="PANTHER" id="PTHR12243">
    <property type="entry name" value="MADF DOMAIN TRANSCRIPTION FACTOR"/>
    <property type="match status" value="1"/>
</dbReference>
<dbReference type="RefSeq" id="XP_034102027.1">
    <property type="nucleotide sequence ID" value="XM_034246136.2"/>
</dbReference>
<accession>A0A6P8XXA3</accession>
<feature type="domain" description="MADF" evidence="2">
    <location>
        <begin position="5"/>
        <end position="88"/>
    </location>
</feature>
<dbReference type="GO" id="GO:0005634">
    <property type="term" value="C:nucleus"/>
    <property type="evidence" value="ECO:0007669"/>
    <property type="project" value="TreeGrafter"/>
</dbReference>
<keyword evidence="3" id="KW-1185">Reference proteome</keyword>
<dbReference type="SMART" id="SM00595">
    <property type="entry name" value="MADF"/>
    <property type="match status" value="1"/>
</dbReference>